<sequence length="102" mass="11614">MTRTKPFAELAAHVKADARRRERIEEHKRAINLVLSLAELRETRGATQQQVAEDLHSSQANISRIEHQDDLLLSTLRGYVSALGGRLEVTAVFPEQRITLWK</sequence>
<dbReference type="RefSeq" id="WP_008481387.1">
    <property type="nucleotide sequence ID" value="NZ_CAGS01000601.1"/>
</dbReference>
<dbReference type="CDD" id="cd00093">
    <property type="entry name" value="HTH_XRE"/>
    <property type="match status" value="1"/>
</dbReference>
<proteinExistence type="predicted"/>
<keyword evidence="3" id="KW-1185">Reference proteome</keyword>
<dbReference type="PROSITE" id="PS50943">
    <property type="entry name" value="HTH_CROC1"/>
    <property type="match status" value="1"/>
</dbReference>
<dbReference type="InterPro" id="IPR010982">
    <property type="entry name" value="Lambda_DNA-bd_dom_sf"/>
</dbReference>
<organism evidence="2 3">
    <name type="scientific">Nitrolancea hollandica Lb</name>
    <dbReference type="NCBI Taxonomy" id="1129897"/>
    <lineage>
        <taxon>Bacteria</taxon>
        <taxon>Pseudomonadati</taxon>
        <taxon>Thermomicrobiota</taxon>
        <taxon>Thermomicrobia</taxon>
        <taxon>Sphaerobacterales</taxon>
        <taxon>Sphaerobacterineae</taxon>
        <taxon>Sphaerobacteraceae</taxon>
        <taxon>Nitrolancea</taxon>
    </lineage>
</organism>
<dbReference type="OrthoDB" id="9797478at2"/>
<name>I4EMQ9_9BACT</name>
<dbReference type="SUPFAM" id="SSF47413">
    <property type="entry name" value="lambda repressor-like DNA-binding domains"/>
    <property type="match status" value="1"/>
</dbReference>
<gene>
    <name evidence="2" type="ORF">NITHO_640002</name>
</gene>
<dbReference type="InterPro" id="IPR039554">
    <property type="entry name" value="HigA2-like_HTH"/>
</dbReference>
<dbReference type="EMBL" id="CAGS01000601">
    <property type="protein sequence ID" value="CCF85972.1"/>
    <property type="molecule type" value="Genomic_DNA"/>
</dbReference>
<dbReference type="SMART" id="SM00530">
    <property type="entry name" value="HTH_XRE"/>
    <property type="match status" value="1"/>
</dbReference>
<comment type="caution">
    <text evidence="2">The sequence shown here is derived from an EMBL/GenBank/DDBJ whole genome shotgun (WGS) entry which is preliminary data.</text>
</comment>
<evidence type="ECO:0000313" key="2">
    <source>
        <dbReference type="EMBL" id="CCF85972.1"/>
    </source>
</evidence>
<dbReference type="Pfam" id="PF13744">
    <property type="entry name" value="HTH_37"/>
    <property type="match status" value="1"/>
</dbReference>
<dbReference type="InterPro" id="IPR001387">
    <property type="entry name" value="Cro/C1-type_HTH"/>
</dbReference>
<dbReference type="AlphaFoldDB" id="I4EMQ9"/>
<accession>I4EMQ9</accession>
<evidence type="ECO:0000313" key="3">
    <source>
        <dbReference type="Proteomes" id="UP000004221"/>
    </source>
</evidence>
<dbReference type="Gene3D" id="1.10.260.40">
    <property type="entry name" value="lambda repressor-like DNA-binding domains"/>
    <property type="match status" value="1"/>
</dbReference>
<evidence type="ECO:0000259" key="1">
    <source>
        <dbReference type="PROSITE" id="PS50943"/>
    </source>
</evidence>
<dbReference type="GO" id="GO:0003677">
    <property type="term" value="F:DNA binding"/>
    <property type="evidence" value="ECO:0007669"/>
    <property type="project" value="InterPro"/>
</dbReference>
<protein>
    <recommendedName>
        <fullName evidence="1">HTH cro/C1-type domain-containing protein</fullName>
    </recommendedName>
</protein>
<feature type="domain" description="HTH cro/C1-type" evidence="1">
    <location>
        <begin position="37"/>
        <end position="66"/>
    </location>
</feature>
<reference evidence="2 3" key="1">
    <citation type="journal article" date="2012" name="ISME J.">
        <title>Nitrification expanded: discovery, physiology and genomics of a nitrite-oxidizing bacterium from the phylum Chloroflexi.</title>
        <authorList>
            <person name="Sorokin D.Y."/>
            <person name="Lucker S."/>
            <person name="Vejmelkova D."/>
            <person name="Kostrikina N.A."/>
            <person name="Kleerebezem R."/>
            <person name="Rijpstra W.I."/>
            <person name="Damste J.S."/>
            <person name="Le Paslier D."/>
            <person name="Muyzer G."/>
            <person name="Wagner M."/>
            <person name="van Loosdrecht M.C."/>
            <person name="Daims H."/>
        </authorList>
    </citation>
    <scope>NUCLEOTIDE SEQUENCE [LARGE SCALE GENOMIC DNA]</scope>
    <source>
        <strain evidence="3">none</strain>
    </source>
</reference>
<dbReference type="Proteomes" id="UP000004221">
    <property type="component" value="Unassembled WGS sequence"/>
</dbReference>